<feature type="domain" description="Metallo-beta-lactamase" evidence="1">
    <location>
        <begin position="126"/>
        <end position="319"/>
    </location>
</feature>
<sequence length="374" mass="43284">MKKKIWKKMLIGLGIFLLLFLGGVFAYMQHPKFGKSPSGDRLKRMEQSKNYRDGQFHNLSETPALAEGTSVWKIYYDFLFKSFPNSNPIDSIPSVKNDLKNLKPEENVFVWFGHSSYFIQLNGKKYLIDPVLSGNASPVAGTNKSFAGSEMYTVEDLPEIDYLLITHDHYDHLDYETILQLKPKVKKVITALGVGAHLEYWGFKPENLTELDWKDFVEFENNIKLTAVPARHFSGRTFKRNATLWTSFVLEVGEMKIFIGGDSGYDPYFELIGEEFGPFDWAILENGQYNEKWKYIHFLPNETVQAAKDLKAKKVIPVHNSKFKLAQHAWWEPLDKFTEEAQKQNLNYATPKIGELVNLNDSLQNFTKWWKDLK</sequence>
<gene>
    <name evidence="2" type="ORF">ABID46_002289</name>
</gene>
<dbReference type="InterPro" id="IPR024884">
    <property type="entry name" value="NAPE-PLD"/>
</dbReference>
<proteinExistence type="predicted"/>
<dbReference type="Gene3D" id="3.60.15.10">
    <property type="entry name" value="Ribonuclease Z/Hydroxyacylglutathione hydrolase-like"/>
    <property type="match status" value="1"/>
</dbReference>
<evidence type="ECO:0000259" key="1">
    <source>
        <dbReference type="Pfam" id="PF12706"/>
    </source>
</evidence>
<dbReference type="PIRSF" id="PIRSF038896">
    <property type="entry name" value="NAPE-PLD"/>
    <property type="match status" value="1"/>
</dbReference>
<organism evidence="2 3">
    <name type="scientific">Moheibacter stercoris</name>
    <dbReference type="NCBI Taxonomy" id="1628251"/>
    <lineage>
        <taxon>Bacteria</taxon>
        <taxon>Pseudomonadati</taxon>
        <taxon>Bacteroidota</taxon>
        <taxon>Flavobacteriia</taxon>
        <taxon>Flavobacteriales</taxon>
        <taxon>Weeksellaceae</taxon>
        <taxon>Moheibacter</taxon>
    </lineage>
</organism>
<dbReference type="SUPFAM" id="SSF56281">
    <property type="entry name" value="Metallo-hydrolase/oxidoreductase"/>
    <property type="match status" value="1"/>
</dbReference>
<reference evidence="2 3" key="1">
    <citation type="submission" date="2024-06" db="EMBL/GenBank/DDBJ databases">
        <title>Genomic Encyclopedia of Type Strains, Phase IV (KMG-IV): sequencing the most valuable type-strain genomes for metagenomic binning, comparative biology and taxonomic classification.</title>
        <authorList>
            <person name="Goeker M."/>
        </authorList>
    </citation>
    <scope>NUCLEOTIDE SEQUENCE [LARGE SCALE GENOMIC DNA]</scope>
    <source>
        <strain evidence="2 3">DSM 29388</strain>
    </source>
</reference>
<evidence type="ECO:0000313" key="2">
    <source>
        <dbReference type="EMBL" id="MET3732699.1"/>
    </source>
</evidence>
<dbReference type="PANTHER" id="PTHR15032">
    <property type="entry name" value="N-ACYL-PHOSPHATIDYLETHANOLAMINE-HYDROLYZING PHOSPHOLIPASE D"/>
    <property type="match status" value="1"/>
</dbReference>
<accession>A0ABV2LX39</accession>
<dbReference type="Pfam" id="PF12706">
    <property type="entry name" value="Lactamase_B_2"/>
    <property type="match status" value="1"/>
</dbReference>
<dbReference type="InterPro" id="IPR001279">
    <property type="entry name" value="Metallo-B-lactamas"/>
</dbReference>
<dbReference type="Proteomes" id="UP001549146">
    <property type="component" value="Unassembled WGS sequence"/>
</dbReference>
<name>A0ABV2LX39_9FLAO</name>
<keyword evidence="3" id="KW-1185">Reference proteome</keyword>
<evidence type="ECO:0000313" key="3">
    <source>
        <dbReference type="Proteomes" id="UP001549146"/>
    </source>
</evidence>
<dbReference type="RefSeq" id="WP_354510169.1">
    <property type="nucleotide sequence ID" value="NZ_JBEPMO010000017.1"/>
</dbReference>
<protein>
    <submittedName>
        <fullName evidence="2">L-ascorbate metabolism protein UlaG (Beta-lactamase superfamily)</fullName>
    </submittedName>
</protein>
<dbReference type="EMBL" id="JBEPMO010000017">
    <property type="protein sequence ID" value="MET3732699.1"/>
    <property type="molecule type" value="Genomic_DNA"/>
</dbReference>
<comment type="caution">
    <text evidence="2">The sequence shown here is derived from an EMBL/GenBank/DDBJ whole genome shotgun (WGS) entry which is preliminary data.</text>
</comment>
<dbReference type="PANTHER" id="PTHR15032:SF4">
    <property type="entry name" value="N-ACYL-PHOSPHATIDYLETHANOLAMINE-HYDROLYZING PHOSPHOLIPASE D"/>
    <property type="match status" value="1"/>
</dbReference>
<dbReference type="InterPro" id="IPR036866">
    <property type="entry name" value="RibonucZ/Hydroxyglut_hydro"/>
</dbReference>